<comment type="caution">
    <text evidence="3">The sequence shown here is derived from an EMBL/GenBank/DDBJ whole genome shotgun (WGS) entry which is preliminary data.</text>
</comment>
<dbReference type="PANTHER" id="PTHR34512:SF30">
    <property type="entry name" value="OUTER MEMBRANE PROTEIN ASSEMBLY FACTOR BAMB"/>
    <property type="match status" value="1"/>
</dbReference>
<dbReference type="Proteomes" id="UP000316714">
    <property type="component" value="Unassembled WGS sequence"/>
</dbReference>
<gene>
    <name evidence="3" type="primary">bamB_3</name>
    <name evidence="3" type="ORF">KOR34_34150</name>
</gene>
<proteinExistence type="predicted"/>
<dbReference type="RefSeq" id="WP_146566334.1">
    <property type="nucleotide sequence ID" value="NZ_SIHJ01000002.1"/>
</dbReference>
<dbReference type="InterPro" id="IPR011047">
    <property type="entry name" value="Quinoprotein_ADH-like_sf"/>
</dbReference>
<dbReference type="PROSITE" id="PS51257">
    <property type="entry name" value="PROKAR_LIPOPROTEIN"/>
    <property type="match status" value="1"/>
</dbReference>
<dbReference type="InterPro" id="IPR002372">
    <property type="entry name" value="PQQ_rpt_dom"/>
</dbReference>
<protein>
    <submittedName>
        <fullName evidence="3">Outer membrane protein assembly factor BamB</fullName>
    </submittedName>
</protein>
<dbReference type="Pfam" id="PF13360">
    <property type="entry name" value="PQQ_2"/>
    <property type="match status" value="2"/>
</dbReference>
<reference evidence="3 4" key="1">
    <citation type="submission" date="2019-02" db="EMBL/GenBank/DDBJ databases">
        <title>Deep-cultivation of Planctomycetes and their phenomic and genomic characterization uncovers novel biology.</title>
        <authorList>
            <person name="Wiegand S."/>
            <person name="Jogler M."/>
            <person name="Boedeker C."/>
            <person name="Pinto D."/>
            <person name="Vollmers J."/>
            <person name="Rivas-Marin E."/>
            <person name="Kohn T."/>
            <person name="Peeters S.H."/>
            <person name="Heuer A."/>
            <person name="Rast P."/>
            <person name="Oberbeckmann S."/>
            <person name="Bunk B."/>
            <person name="Jeske O."/>
            <person name="Meyerdierks A."/>
            <person name="Storesund J.E."/>
            <person name="Kallscheuer N."/>
            <person name="Luecker S."/>
            <person name="Lage O.M."/>
            <person name="Pohl T."/>
            <person name="Merkel B.J."/>
            <person name="Hornburger P."/>
            <person name="Mueller R.-W."/>
            <person name="Bruemmer F."/>
            <person name="Labrenz M."/>
            <person name="Spormann A.M."/>
            <person name="Op Den Camp H."/>
            <person name="Overmann J."/>
            <person name="Amann R."/>
            <person name="Jetten M.S.M."/>
            <person name="Mascher T."/>
            <person name="Medema M.H."/>
            <person name="Devos D.P."/>
            <person name="Kaster A.-K."/>
            <person name="Ovreas L."/>
            <person name="Rohde M."/>
            <person name="Galperin M.Y."/>
            <person name="Jogler C."/>
        </authorList>
    </citation>
    <scope>NUCLEOTIDE SEQUENCE [LARGE SCALE GENOMIC DNA]</scope>
    <source>
        <strain evidence="3 4">KOR34</strain>
    </source>
</reference>
<evidence type="ECO:0000259" key="2">
    <source>
        <dbReference type="Pfam" id="PF13360"/>
    </source>
</evidence>
<feature type="signal peptide" evidence="1">
    <location>
        <begin position="1"/>
        <end position="19"/>
    </location>
</feature>
<sequence precursor="true">MRNLIAAALLLTAACSACAQDWRQWRGPTGDNHAAAGATAPVEWSEDAGLAWLTPIPGRGHSSPTIVGDRIYLTTADEQEQTQSLLIVDKATGRLIRQEVAHRDGLPARIHGNNTHASPTVASDGERVFALFYQKSGARVTAFDLSGQRLWQRKVCGFDPQMYQFGFGSSPRLVDGKLIISAEYDGPDAGVYAIDPADGGEIWKAPRRPGISFSTPIDAQLAGRRQLMLSGDGLIVSYDPATGEKLWSQIASTVATCGTMVWDAENQLAFASGGYPDSFTLAIRADGEHQVVWDNSVKCYEQSLLFANGYVYGVSDRGVAYCWRSIDGEEMWRQRLGGGYSASPVLVGDAIYVSSEQGTTFVFRATHEGYQQLAENQLGTDCFPTTTPSGGRLYHRYGNGQGAQRQEYLAAIGE</sequence>
<dbReference type="PANTHER" id="PTHR34512">
    <property type="entry name" value="CELL SURFACE PROTEIN"/>
    <property type="match status" value="1"/>
</dbReference>
<dbReference type="InterPro" id="IPR015943">
    <property type="entry name" value="WD40/YVTN_repeat-like_dom_sf"/>
</dbReference>
<dbReference type="SUPFAM" id="SSF50998">
    <property type="entry name" value="Quinoprotein alcohol dehydrogenase-like"/>
    <property type="match status" value="1"/>
</dbReference>
<dbReference type="EMBL" id="SIHJ01000002">
    <property type="protein sequence ID" value="TWT33583.1"/>
    <property type="molecule type" value="Genomic_DNA"/>
</dbReference>
<feature type="chain" id="PRO_5022878927" evidence="1">
    <location>
        <begin position="20"/>
        <end position="414"/>
    </location>
</feature>
<feature type="domain" description="Pyrrolo-quinoline quinone repeat" evidence="2">
    <location>
        <begin position="42"/>
        <end position="155"/>
    </location>
</feature>
<dbReference type="AlphaFoldDB" id="A0A5C5V6M2"/>
<evidence type="ECO:0000313" key="3">
    <source>
        <dbReference type="EMBL" id="TWT33583.1"/>
    </source>
</evidence>
<feature type="domain" description="Pyrrolo-quinoline quinone repeat" evidence="2">
    <location>
        <begin position="169"/>
        <end position="334"/>
    </location>
</feature>
<accession>A0A5C5V6M2</accession>
<name>A0A5C5V6M2_9BACT</name>
<dbReference type="InterPro" id="IPR018391">
    <property type="entry name" value="PQQ_b-propeller_rpt"/>
</dbReference>
<keyword evidence="1" id="KW-0732">Signal</keyword>
<evidence type="ECO:0000256" key="1">
    <source>
        <dbReference type="SAM" id="SignalP"/>
    </source>
</evidence>
<dbReference type="Gene3D" id="2.130.10.10">
    <property type="entry name" value="YVTN repeat-like/Quinoprotein amine dehydrogenase"/>
    <property type="match status" value="2"/>
</dbReference>
<evidence type="ECO:0000313" key="4">
    <source>
        <dbReference type="Proteomes" id="UP000316714"/>
    </source>
</evidence>
<dbReference type="OrthoDB" id="244732at2"/>
<keyword evidence="4" id="KW-1185">Reference proteome</keyword>
<organism evidence="3 4">
    <name type="scientific">Posidoniimonas corsicana</name>
    <dbReference type="NCBI Taxonomy" id="1938618"/>
    <lineage>
        <taxon>Bacteria</taxon>
        <taxon>Pseudomonadati</taxon>
        <taxon>Planctomycetota</taxon>
        <taxon>Planctomycetia</taxon>
        <taxon>Pirellulales</taxon>
        <taxon>Lacipirellulaceae</taxon>
        <taxon>Posidoniimonas</taxon>
    </lineage>
</organism>
<dbReference type="SMART" id="SM00564">
    <property type="entry name" value="PQQ"/>
    <property type="match status" value="4"/>
</dbReference>